<reference evidence="1 2" key="1">
    <citation type="submission" date="2014-12" db="EMBL/GenBank/DDBJ databases">
        <title>Complete genome sequence of Herbaspirillum rubrisubalbicans Os38.</title>
        <authorList>
            <person name="Chen M."/>
            <person name="An Q."/>
        </authorList>
    </citation>
    <scope>NUCLEOTIDE SEQUENCE [LARGE SCALE GENOMIC DNA]</scope>
    <source>
        <strain evidence="1 2">Os38</strain>
    </source>
</reference>
<gene>
    <name evidence="1" type="ORF">RB24_11480</name>
</gene>
<dbReference type="EMBL" id="JUGD01000013">
    <property type="protein sequence ID" value="RAM64445.1"/>
    <property type="molecule type" value="Genomic_DNA"/>
</dbReference>
<evidence type="ECO:0000313" key="2">
    <source>
        <dbReference type="Proteomes" id="UP000248631"/>
    </source>
</evidence>
<organism evidence="1 2">
    <name type="scientific">Herbaspirillum rubrisubalbicans</name>
    <dbReference type="NCBI Taxonomy" id="80842"/>
    <lineage>
        <taxon>Bacteria</taxon>
        <taxon>Pseudomonadati</taxon>
        <taxon>Pseudomonadota</taxon>
        <taxon>Betaproteobacteria</taxon>
        <taxon>Burkholderiales</taxon>
        <taxon>Oxalobacteraceae</taxon>
        <taxon>Herbaspirillum</taxon>
    </lineage>
</organism>
<comment type="caution">
    <text evidence="1">The sequence shown here is derived from an EMBL/GenBank/DDBJ whole genome shotgun (WGS) entry which is preliminary data.</text>
</comment>
<dbReference type="RefSeq" id="WP_112068548.1">
    <property type="nucleotide sequence ID" value="NZ_JUGD01000013.1"/>
</dbReference>
<dbReference type="Proteomes" id="UP000248631">
    <property type="component" value="Unassembled WGS sequence"/>
</dbReference>
<keyword evidence="2" id="KW-1185">Reference proteome</keyword>
<protein>
    <submittedName>
        <fullName evidence="1">Uncharacterized protein</fullName>
    </submittedName>
</protein>
<name>A0ABX9C2B3_9BURK</name>
<sequence length="111" mass="12441">MELEALAFKPLMAGLSTRLHLDETLAVLGVMVALAAAQTEIHATIYAPTPSFPDKMLALYGYRIVVASPIQDGYDRPKYLPTQHGNTLRTTTWRHPPIAHRKPQAIFFWVI</sequence>
<evidence type="ECO:0000313" key="1">
    <source>
        <dbReference type="EMBL" id="RAM64445.1"/>
    </source>
</evidence>
<accession>A0ABX9C2B3</accession>
<proteinExistence type="predicted"/>